<dbReference type="InterPro" id="IPR046848">
    <property type="entry name" value="E_motif"/>
</dbReference>
<proteinExistence type="predicted"/>
<dbReference type="Proteomes" id="UP000243975">
    <property type="component" value="Unassembled WGS sequence"/>
</dbReference>
<dbReference type="AlphaFoldDB" id="A0A103Y2W8"/>
<gene>
    <name evidence="2" type="ORF">Ccrd_020207</name>
</gene>
<dbReference type="InterPro" id="IPR002885">
    <property type="entry name" value="PPR_rpt"/>
</dbReference>
<dbReference type="STRING" id="59895.A0A103Y2W8"/>
<dbReference type="InterPro" id="IPR046960">
    <property type="entry name" value="PPR_At4g14850-like_plant"/>
</dbReference>
<dbReference type="GO" id="GO:0009451">
    <property type="term" value="P:RNA modification"/>
    <property type="evidence" value="ECO:0007669"/>
    <property type="project" value="InterPro"/>
</dbReference>
<accession>A0A103Y2W8</accession>
<dbReference type="EMBL" id="LEKV01003058">
    <property type="protein sequence ID" value="KVI01524.1"/>
    <property type="molecule type" value="Genomic_DNA"/>
</dbReference>
<organism evidence="2 3">
    <name type="scientific">Cynara cardunculus var. scolymus</name>
    <name type="common">Globe artichoke</name>
    <name type="synonym">Cynara scolymus</name>
    <dbReference type="NCBI Taxonomy" id="59895"/>
    <lineage>
        <taxon>Eukaryota</taxon>
        <taxon>Viridiplantae</taxon>
        <taxon>Streptophyta</taxon>
        <taxon>Embryophyta</taxon>
        <taxon>Tracheophyta</taxon>
        <taxon>Spermatophyta</taxon>
        <taxon>Magnoliopsida</taxon>
        <taxon>eudicotyledons</taxon>
        <taxon>Gunneridae</taxon>
        <taxon>Pentapetalae</taxon>
        <taxon>asterids</taxon>
        <taxon>campanulids</taxon>
        <taxon>Asterales</taxon>
        <taxon>Asteraceae</taxon>
        <taxon>Carduoideae</taxon>
        <taxon>Cardueae</taxon>
        <taxon>Carduinae</taxon>
        <taxon>Cynara</taxon>
    </lineage>
</organism>
<dbReference type="Pfam" id="PF20431">
    <property type="entry name" value="E_motif"/>
    <property type="match status" value="1"/>
</dbReference>
<evidence type="ECO:0000256" key="1">
    <source>
        <dbReference type="ARBA" id="ARBA00022737"/>
    </source>
</evidence>
<dbReference type="InterPro" id="IPR011990">
    <property type="entry name" value="TPR-like_helical_dom_sf"/>
</dbReference>
<evidence type="ECO:0000313" key="2">
    <source>
        <dbReference type="EMBL" id="KVI01524.1"/>
    </source>
</evidence>
<dbReference type="NCBIfam" id="TIGR00756">
    <property type="entry name" value="PPR"/>
    <property type="match status" value="1"/>
</dbReference>
<dbReference type="PANTHER" id="PTHR47926:SF543">
    <property type="entry name" value="(WILD MALAYSIAN BANANA) HYPOTHETICAL PROTEIN"/>
    <property type="match status" value="1"/>
</dbReference>
<reference evidence="2 3" key="1">
    <citation type="journal article" date="2016" name="Sci. Rep.">
        <title>The genome sequence of the outbreeding globe artichoke constructed de novo incorporating a phase-aware low-pass sequencing strategy of F1 progeny.</title>
        <authorList>
            <person name="Scaglione D."/>
            <person name="Reyes-Chin-Wo S."/>
            <person name="Acquadro A."/>
            <person name="Froenicke L."/>
            <person name="Portis E."/>
            <person name="Beitel C."/>
            <person name="Tirone M."/>
            <person name="Mauro R."/>
            <person name="Lo Monaco A."/>
            <person name="Mauromicale G."/>
            <person name="Faccioli P."/>
            <person name="Cattivelli L."/>
            <person name="Rieseberg L."/>
            <person name="Michelmore R."/>
            <person name="Lanteri S."/>
        </authorList>
    </citation>
    <scope>NUCLEOTIDE SEQUENCE [LARGE SCALE GENOMIC DNA]</scope>
    <source>
        <strain evidence="2">2C</strain>
    </source>
</reference>
<dbReference type="GO" id="GO:0003723">
    <property type="term" value="F:RNA binding"/>
    <property type="evidence" value="ECO:0007669"/>
    <property type="project" value="InterPro"/>
</dbReference>
<comment type="caution">
    <text evidence="2">The sequence shown here is derived from an EMBL/GenBank/DDBJ whole genome shotgun (WGS) entry which is preliminary data.</text>
</comment>
<name>A0A103Y2W8_CYNCS</name>
<dbReference type="Pfam" id="PF01535">
    <property type="entry name" value="PPR"/>
    <property type="match status" value="1"/>
</dbReference>
<dbReference type="Gramene" id="KVI01524">
    <property type="protein sequence ID" value="KVI01524"/>
    <property type="gene ID" value="Ccrd_020207"/>
</dbReference>
<sequence>MEEQNRQSSFFLTKMNLVRHHGMPDEYTFATLIKASSCSTALEQGRQIHSNAIKFNCGVDTYNEIEHYTCLVDGLGQAGCVHEAEKLIASIQFEDTGSMYRSLLGACRLKGDTETRTRVATKPLKLEPSESSTYVLLSNVYAAFKQWSEVADARRTMKMKNVKKMQGLVGLM</sequence>
<evidence type="ECO:0000313" key="3">
    <source>
        <dbReference type="Proteomes" id="UP000243975"/>
    </source>
</evidence>
<keyword evidence="1" id="KW-0677">Repeat</keyword>
<keyword evidence="3" id="KW-1185">Reference proteome</keyword>
<protein>
    <submittedName>
        <fullName evidence="2">Pentatricopeptide repeat-containing protein</fullName>
    </submittedName>
</protein>
<dbReference type="OMA" id="QAGCVHE"/>
<dbReference type="Gene3D" id="1.25.40.10">
    <property type="entry name" value="Tetratricopeptide repeat domain"/>
    <property type="match status" value="1"/>
</dbReference>
<dbReference type="PANTHER" id="PTHR47926">
    <property type="entry name" value="PENTATRICOPEPTIDE REPEAT-CONTAINING PROTEIN"/>
    <property type="match status" value="1"/>
</dbReference>